<dbReference type="EMBL" id="JAOWKY010000005">
    <property type="protein sequence ID" value="MCV2870220.1"/>
    <property type="molecule type" value="Genomic_DNA"/>
</dbReference>
<organism evidence="1 2">
    <name type="scientific">Albidovulum marisflavi</name>
    <dbReference type="NCBI Taxonomy" id="2984159"/>
    <lineage>
        <taxon>Bacteria</taxon>
        <taxon>Pseudomonadati</taxon>
        <taxon>Pseudomonadota</taxon>
        <taxon>Alphaproteobacteria</taxon>
        <taxon>Rhodobacterales</taxon>
        <taxon>Paracoccaceae</taxon>
        <taxon>Albidovulum</taxon>
    </lineage>
</organism>
<reference evidence="1 2" key="1">
    <citation type="submission" date="2022-10" db="EMBL/GenBank/DDBJ databases">
        <title>Defluviimonas sp. nov., isolated from ocean surface water.</title>
        <authorList>
            <person name="He W."/>
            <person name="Wang L."/>
            <person name="Zhang D.-F."/>
        </authorList>
    </citation>
    <scope>NUCLEOTIDE SEQUENCE [LARGE SCALE GENOMIC DNA]</scope>
    <source>
        <strain evidence="1 2">WL0002</strain>
    </source>
</reference>
<evidence type="ECO:0000313" key="1">
    <source>
        <dbReference type="EMBL" id="MCV2870220.1"/>
    </source>
</evidence>
<gene>
    <name evidence="1" type="ORF">OEW28_16460</name>
</gene>
<dbReference type="RefSeq" id="WP_263735894.1">
    <property type="nucleotide sequence ID" value="NZ_JAOWKY010000005.1"/>
</dbReference>
<dbReference type="Proteomes" id="UP001652542">
    <property type="component" value="Unassembled WGS sequence"/>
</dbReference>
<evidence type="ECO:0000313" key="2">
    <source>
        <dbReference type="Proteomes" id="UP001652542"/>
    </source>
</evidence>
<accession>A0ABT2ZGQ6</accession>
<comment type="caution">
    <text evidence="1">The sequence shown here is derived from an EMBL/GenBank/DDBJ whole genome shotgun (WGS) entry which is preliminary data.</text>
</comment>
<proteinExistence type="predicted"/>
<sequence length="206" mass="22435">MKLEVRLRDSSRDNAAKTAKVERERLERFIEDVLRVKGSADALAITSKSFVDFELSSSSERDGVIPNRTQDAVDQLLALGPGLVALAEYLDEAAARARGGRPRKDAAFRIAEAVAEIYVIGRGEMPAKSSSAEGLASGEFSNVCHEVFKALGVDSSRRTLEPLRAAIDRLTGERLDRLMAIRSGAFSRDLPSLFDLAAKGKLDRKS</sequence>
<keyword evidence="2" id="KW-1185">Reference proteome</keyword>
<name>A0ABT2ZGQ6_9RHOB</name>
<protein>
    <submittedName>
        <fullName evidence="1">Uncharacterized protein</fullName>
    </submittedName>
</protein>